<gene>
    <name evidence="1" type="ORF">NE863_10545</name>
</gene>
<organism evidence="1 2">
    <name type="scientific">Ensifer adhaerens</name>
    <name type="common">Sinorhizobium morelense</name>
    <dbReference type="NCBI Taxonomy" id="106592"/>
    <lineage>
        <taxon>Bacteria</taxon>
        <taxon>Pseudomonadati</taxon>
        <taxon>Pseudomonadota</taxon>
        <taxon>Alphaproteobacteria</taxon>
        <taxon>Hyphomicrobiales</taxon>
        <taxon>Rhizobiaceae</taxon>
        <taxon>Sinorhizobium/Ensifer group</taxon>
        <taxon>Ensifer</taxon>
    </lineage>
</organism>
<dbReference type="PANTHER" id="PTHR39166">
    <property type="entry name" value="BLL1166 PROTEIN"/>
    <property type="match status" value="1"/>
</dbReference>
<reference evidence="1" key="1">
    <citation type="submission" date="2022-06" db="EMBL/GenBank/DDBJ databases">
        <title>Physiological and biochemical characterization and genomic elucidation of a strain of the genus Ensifer adhaerens M8 that combines arsenic oxidation and chromium reduction.</title>
        <authorList>
            <person name="Li X."/>
            <person name="Yu c."/>
        </authorList>
    </citation>
    <scope>NUCLEOTIDE SEQUENCE</scope>
    <source>
        <strain evidence="1">M8</strain>
    </source>
</reference>
<name>A0A9Q8Y5Y9_ENSAD</name>
<dbReference type="RefSeq" id="WP_060605356.1">
    <property type="nucleotide sequence ID" value="NZ_CAXURO020000001.1"/>
</dbReference>
<evidence type="ECO:0000313" key="1">
    <source>
        <dbReference type="EMBL" id="USJ21764.1"/>
    </source>
</evidence>
<evidence type="ECO:0000313" key="2">
    <source>
        <dbReference type="Proteomes" id="UP001055460"/>
    </source>
</evidence>
<proteinExistence type="predicted"/>
<dbReference type="Proteomes" id="UP001055460">
    <property type="component" value="Chromosome"/>
</dbReference>
<dbReference type="OrthoDB" id="9805247at2"/>
<dbReference type="EMBL" id="CP098807">
    <property type="protein sequence ID" value="USJ21764.1"/>
    <property type="molecule type" value="Genomic_DNA"/>
</dbReference>
<dbReference type="Pfam" id="PF06042">
    <property type="entry name" value="NTP_transf_6"/>
    <property type="match status" value="1"/>
</dbReference>
<dbReference type="PANTHER" id="PTHR39166:SF1">
    <property type="entry name" value="BLL1166 PROTEIN"/>
    <property type="match status" value="1"/>
</dbReference>
<dbReference type="InterPro" id="IPR009267">
    <property type="entry name" value="NTP_transf_6"/>
</dbReference>
<sequence length="190" mass="21246">MTDLQTNILKSPLLAPILDRWDRIALPDGWLAAGAIAQTVWNHAFALPPTHGISDIDIVYFDGDDLSQEAEATHAKRIEGLFADLPVRIDVKNEARVHLWYEEKFGTPIRPYLSAEEAIATFPTTATAIGLRPSQGGLEICAPFGLEDLLAPIVRANKSQITRAIYERKVERWRALWPGLAIERWDVRPA</sequence>
<accession>A0A9Q8Y5Y9</accession>
<dbReference type="AlphaFoldDB" id="A0A9Q8Y5Y9"/>
<protein>
    <submittedName>
        <fullName evidence="1">Nucleotidyltransferase family protein</fullName>
    </submittedName>
</protein>